<protein>
    <submittedName>
        <fullName evidence="3">Uncharacterized protein LOC106168299</fullName>
    </submittedName>
</protein>
<evidence type="ECO:0000259" key="1">
    <source>
        <dbReference type="PROSITE" id="PS50837"/>
    </source>
</evidence>
<dbReference type="KEGG" id="lak:106168299"/>
<proteinExistence type="predicted"/>
<dbReference type="SUPFAM" id="SSF52540">
    <property type="entry name" value="P-loop containing nucleoside triphosphate hydrolases"/>
    <property type="match status" value="1"/>
</dbReference>
<dbReference type="InterPro" id="IPR027417">
    <property type="entry name" value="P-loop_NTPase"/>
</dbReference>
<reference evidence="3" key="1">
    <citation type="submission" date="2025-08" db="UniProtKB">
        <authorList>
            <consortium name="RefSeq"/>
        </authorList>
    </citation>
    <scope>IDENTIFICATION</scope>
    <source>
        <tissue evidence="3">Gonads</tissue>
    </source>
</reference>
<dbReference type="PROSITE" id="PS50837">
    <property type="entry name" value="NACHT"/>
    <property type="match status" value="1"/>
</dbReference>
<accession>A0A1S3IXL1</accession>
<sequence length="732" mass="85335">MLHQQQNLQKFLQAKKHILEQLYRNKKLLKKYQYDLLFPQQQNQQQQHQQQQQQQQAKSNIAEFDITLLFFLIRQLHPNPPFQPNSKEWDDPAMAKGKPGVTADLEAAIHIKKHRNKLAHKITTNMTQKDFEASWAEISQHIIQLGVPQSDLDAFKVKSLDPDLERSFVERIIAQEKEDAETKAMLSQILELLKLNPFALPPPLQTTERTINQAAELTEAQLHQLQLKLASLYQKRYSRIPVIPFDPKETMDIEQIYIELRLLKDANSTLGHFFKPNIVPLNSYLDLFEIENGKSPRRIVVRGEPGSGKTTLSMRIVTHWANRILYLYKNEQSQCQSKENETFKDKLLNIFKPSKDTPPSLQMTSLDQFQLILPIYLRNVRENMTFPEILDENIFQEADLAPTGITLQDIWQFINCNPQRVLLVLDGYDELKSGSNADLEGIIQDSKMRDMTVITTTRNWKAEYLADKTKMDVHAEIAPMSRKHVQELTCKYFSIPATAIEFEYGHWENKFTMDEDENESREAACKFLNFLEANSMAEKITPLTLLYTCLLWQNGEEIHVPTTKAKLISAVREYSLLRYCEAQPDPSKAKEEVEKEILPKLQKMFYDSVLEDKFVFSTEEIDDERLFSAGLITQEVRVKPILPTLSSGEEEGQWGRYKCKYYEPFYERTIVESHAADYFVQRALQNRQDPHVQKFLRYIKSDEGKLRLGKVTEFILEQEPSLSELFPYENFL</sequence>
<dbReference type="InterPro" id="IPR041249">
    <property type="entry name" value="HEPN_DZIP3"/>
</dbReference>
<dbReference type="Pfam" id="PF05729">
    <property type="entry name" value="NACHT"/>
    <property type="match status" value="1"/>
</dbReference>
<dbReference type="OrthoDB" id="120976at2759"/>
<dbReference type="Gene3D" id="3.40.50.300">
    <property type="entry name" value="P-loop containing nucleotide triphosphate hydrolases"/>
    <property type="match status" value="1"/>
</dbReference>
<dbReference type="PANTHER" id="PTHR46312:SF2">
    <property type="entry name" value="NUCLEOTIDE-BINDING OLIGOMERIZATION DOMAIN-CONTAINING PROTEIN 2-LIKE"/>
    <property type="match status" value="1"/>
</dbReference>
<dbReference type="RefSeq" id="XP_013402768.1">
    <property type="nucleotide sequence ID" value="XM_013547314.1"/>
</dbReference>
<evidence type="ECO:0000313" key="2">
    <source>
        <dbReference type="Proteomes" id="UP000085678"/>
    </source>
</evidence>
<gene>
    <name evidence="3" type="primary">LOC106168299</name>
</gene>
<evidence type="ECO:0000313" key="3">
    <source>
        <dbReference type="RefSeq" id="XP_013402768.1"/>
    </source>
</evidence>
<dbReference type="AlphaFoldDB" id="A0A1S3IXL1"/>
<dbReference type="Pfam" id="PF18738">
    <property type="entry name" value="HEPN_DZIP3"/>
    <property type="match status" value="1"/>
</dbReference>
<feature type="domain" description="NACHT" evidence="1">
    <location>
        <begin position="297"/>
        <end position="458"/>
    </location>
</feature>
<dbReference type="InParanoid" id="A0A1S3IXL1"/>
<name>A0A1S3IXL1_LINAN</name>
<dbReference type="InterPro" id="IPR007111">
    <property type="entry name" value="NACHT_NTPase"/>
</dbReference>
<dbReference type="Proteomes" id="UP000085678">
    <property type="component" value="Unplaced"/>
</dbReference>
<dbReference type="GeneID" id="106168299"/>
<keyword evidence="2" id="KW-1185">Reference proteome</keyword>
<organism evidence="2 3">
    <name type="scientific">Lingula anatina</name>
    <name type="common">Brachiopod</name>
    <name type="synonym">Lingula unguis</name>
    <dbReference type="NCBI Taxonomy" id="7574"/>
    <lineage>
        <taxon>Eukaryota</taxon>
        <taxon>Metazoa</taxon>
        <taxon>Spiralia</taxon>
        <taxon>Lophotrochozoa</taxon>
        <taxon>Brachiopoda</taxon>
        <taxon>Linguliformea</taxon>
        <taxon>Lingulata</taxon>
        <taxon>Lingulida</taxon>
        <taxon>Linguloidea</taxon>
        <taxon>Lingulidae</taxon>
        <taxon>Lingula</taxon>
    </lineage>
</organism>
<dbReference type="PANTHER" id="PTHR46312">
    <property type="entry name" value="NACHT DOMAIN-CONTAINING PROTEIN"/>
    <property type="match status" value="1"/>
</dbReference>